<evidence type="ECO:0008006" key="4">
    <source>
        <dbReference type="Google" id="ProtNLM"/>
    </source>
</evidence>
<feature type="region of interest" description="Disordered" evidence="1">
    <location>
        <begin position="444"/>
        <end position="494"/>
    </location>
</feature>
<dbReference type="KEGG" id="msea:METESE_12920"/>
<gene>
    <name evidence="2" type="ORF">METESE_12920</name>
</gene>
<evidence type="ECO:0000313" key="2">
    <source>
        <dbReference type="EMBL" id="BDU76334.1"/>
    </source>
</evidence>
<feature type="compositionally biased region" description="Pro residues" evidence="1">
    <location>
        <begin position="452"/>
        <end position="468"/>
    </location>
</feature>
<evidence type="ECO:0000313" key="3">
    <source>
        <dbReference type="Proteomes" id="UP001228113"/>
    </source>
</evidence>
<organism evidence="2 3">
    <name type="scientific">Mesoterricola sediminis</name>
    <dbReference type="NCBI Taxonomy" id="2927980"/>
    <lineage>
        <taxon>Bacteria</taxon>
        <taxon>Pseudomonadati</taxon>
        <taxon>Acidobacteriota</taxon>
        <taxon>Holophagae</taxon>
        <taxon>Holophagales</taxon>
        <taxon>Holophagaceae</taxon>
        <taxon>Mesoterricola</taxon>
    </lineage>
</organism>
<keyword evidence="3" id="KW-1185">Reference proteome</keyword>
<sequence length="494" mass="52217">MMPGTFTHPALLAPALALAAVALLLGAWAQTRPGLGVRVVGQHPLAQGLGLALVLAGAGLGLAEPRWGTPEAPRLTVRILLDASRSMGVRDADGPAGATRTRWEAALADLDRLWSQPNPGILFSLDLLTGDALPLLPPGDDLKLLRDAPRAVTPGEIGSPGTSLGRGIPQAAAQAAPRAPEILLLLTDGEETWETEAAAIARASAPLRKAQVPLFARCYGKEEALPVGRAPGQDELLFSKAHPAFLAALAEACGGRALKPGEDLHDLFQSLAEGKTPLPMTRSRIPAHPEAGAWMALAGICIWLAAAGRPMRTWRPFLAVLVLLGAPAPARAGLPQSIQAWLAQSALERGDLQAADRWKPRGDRPAHRLLRAEIELRGKAPAAALTSLAPLIGQGAPRPLPPWRIPALLMAARAAMDLDRPDEARAFLERALIEQPGREEAIHNLQTLLRDPGPPPPPPRKPPPPPPSQASRQDELDGLKQRLPPKKPGGVKDL</sequence>
<dbReference type="InterPro" id="IPR036465">
    <property type="entry name" value="vWFA_dom_sf"/>
</dbReference>
<dbReference type="Gene3D" id="3.40.50.410">
    <property type="entry name" value="von Willebrand factor, type A domain"/>
    <property type="match status" value="1"/>
</dbReference>
<dbReference type="Proteomes" id="UP001228113">
    <property type="component" value="Chromosome"/>
</dbReference>
<dbReference type="SUPFAM" id="SSF53300">
    <property type="entry name" value="vWA-like"/>
    <property type="match status" value="1"/>
</dbReference>
<name>A0AA48GU96_9BACT</name>
<reference evidence="2" key="1">
    <citation type="journal article" date="2023" name="Int. J. Syst. Evol. Microbiol.">
        <title>Mesoterricola silvestris gen. nov., sp. nov., Mesoterricola sediminis sp. nov., Geothrix oryzae sp. nov., Geothrix edaphica sp. nov., Geothrix rubra sp. nov., and Geothrix limicola sp. nov., six novel members of Acidobacteriota isolated from soils.</title>
        <authorList>
            <person name="Itoh H."/>
            <person name="Sugisawa Y."/>
            <person name="Mise K."/>
            <person name="Xu Z."/>
            <person name="Kuniyasu M."/>
            <person name="Ushijima N."/>
            <person name="Kawano K."/>
            <person name="Kobayashi E."/>
            <person name="Shiratori Y."/>
            <person name="Masuda Y."/>
            <person name="Senoo K."/>
        </authorList>
    </citation>
    <scope>NUCLEOTIDE SEQUENCE</scope>
    <source>
        <strain evidence="2">W786</strain>
    </source>
</reference>
<dbReference type="AlphaFoldDB" id="A0AA48GU96"/>
<evidence type="ECO:0000256" key="1">
    <source>
        <dbReference type="SAM" id="MobiDB-lite"/>
    </source>
</evidence>
<dbReference type="RefSeq" id="WP_316411354.1">
    <property type="nucleotide sequence ID" value="NZ_AP027081.1"/>
</dbReference>
<dbReference type="EMBL" id="AP027081">
    <property type="protein sequence ID" value="BDU76334.1"/>
    <property type="molecule type" value="Genomic_DNA"/>
</dbReference>
<protein>
    <recommendedName>
        <fullName evidence="4">VWFA domain-containing protein</fullName>
    </recommendedName>
</protein>
<accession>A0AA48GU96</accession>
<proteinExistence type="predicted"/>